<accession>A0A9W8G9I3</accession>
<name>A0A9W8G9I3_9FUNG</name>
<gene>
    <name evidence="2" type="ORF">GGI25_002001</name>
</gene>
<protein>
    <recommendedName>
        <fullName evidence="4">Thioesterase domain-containing protein</fullName>
    </recommendedName>
</protein>
<dbReference type="PANTHER" id="PTHR21660">
    <property type="entry name" value="THIOESTERASE SUPERFAMILY MEMBER-RELATED"/>
    <property type="match status" value="1"/>
</dbReference>
<evidence type="ECO:0000256" key="1">
    <source>
        <dbReference type="ARBA" id="ARBA00022801"/>
    </source>
</evidence>
<evidence type="ECO:0000313" key="2">
    <source>
        <dbReference type="EMBL" id="KAJ2678809.1"/>
    </source>
</evidence>
<comment type="caution">
    <text evidence="2">The sequence shown here is derived from an EMBL/GenBank/DDBJ whole genome shotgun (WGS) entry which is preliminary data.</text>
</comment>
<organism evidence="2 3">
    <name type="scientific">Coemansia spiralis</name>
    <dbReference type="NCBI Taxonomy" id="417178"/>
    <lineage>
        <taxon>Eukaryota</taxon>
        <taxon>Fungi</taxon>
        <taxon>Fungi incertae sedis</taxon>
        <taxon>Zoopagomycota</taxon>
        <taxon>Kickxellomycotina</taxon>
        <taxon>Kickxellomycetes</taxon>
        <taxon>Kickxellales</taxon>
        <taxon>Kickxellaceae</taxon>
        <taxon>Coemansia</taxon>
    </lineage>
</organism>
<dbReference type="SUPFAM" id="SSF54637">
    <property type="entry name" value="Thioesterase/thiol ester dehydrase-isomerase"/>
    <property type="match status" value="1"/>
</dbReference>
<dbReference type="GO" id="GO:0047617">
    <property type="term" value="F:fatty acyl-CoA hydrolase activity"/>
    <property type="evidence" value="ECO:0007669"/>
    <property type="project" value="InterPro"/>
</dbReference>
<dbReference type="InterPro" id="IPR029069">
    <property type="entry name" value="HotDog_dom_sf"/>
</dbReference>
<dbReference type="AlphaFoldDB" id="A0A9W8G9I3"/>
<reference evidence="2" key="1">
    <citation type="submission" date="2022-07" db="EMBL/GenBank/DDBJ databases">
        <title>Phylogenomic reconstructions and comparative analyses of Kickxellomycotina fungi.</title>
        <authorList>
            <person name="Reynolds N.K."/>
            <person name="Stajich J.E."/>
            <person name="Barry K."/>
            <person name="Grigoriev I.V."/>
            <person name="Crous P."/>
            <person name="Smith M.E."/>
        </authorList>
    </citation>
    <scope>NUCLEOTIDE SEQUENCE</scope>
    <source>
        <strain evidence="2">NRRL 3115</strain>
    </source>
</reference>
<dbReference type="Gene3D" id="3.10.129.10">
    <property type="entry name" value="Hotdog Thioesterase"/>
    <property type="match status" value="1"/>
</dbReference>
<evidence type="ECO:0008006" key="4">
    <source>
        <dbReference type="Google" id="ProtNLM"/>
    </source>
</evidence>
<dbReference type="EMBL" id="JANBTW010000017">
    <property type="protein sequence ID" value="KAJ2678809.1"/>
    <property type="molecule type" value="Genomic_DNA"/>
</dbReference>
<dbReference type="InterPro" id="IPR039298">
    <property type="entry name" value="ACOT13"/>
</dbReference>
<dbReference type="OrthoDB" id="5581960at2759"/>
<evidence type="ECO:0000313" key="3">
    <source>
        <dbReference type="Proteomes" id="UP001151518"/>
    </source>
</evidence>
<proteinExistence type="predicted"/>
<dbReference type="PANTHER" id="PTHR21660:SF1">
    <property type="entry name" value="ACYL-COENZYME A THIOESTERASE 13"/>
    <property type="match status" value="1"/>
</dbReference>
<dbReference type="Proteomes" id="UP001151518">
    <property type="component" value="Unassembled WGS sequence"/>
</dbReference>
<keyword evidence="1" id="KW-0378">Hydrolase</keyword>
<sequence length="152" mass="16656">MASDKEFIQAVDRAFEATNRFMYYGSEIRPTVVWARAPTEFIAEWQVAREHIINGHIDEGVVATVTDNVTAMLIIGMAPARKSVSTAISVQGVSAIKQPTAVEIHCKVSNKGTRQPHATAVFRDKADPSVVYAVGTHTKFFKAGLVESQPRL</sequence>